<dbReference type="RefSeq" id="WP_219291395.1">
    <property type="nucleotide sequence ID" value="NZ_RPHB01000007.1"/>
</dbReference>
<reference evidence="1 2" key="1">
    <citation type="journal article" date="2020" name="Syst. Appl. Microbiol.">
        <title>Arthrospiribacter ruber gen. nov., sp. nov., a novel bacterium isolated from Arthrospira cultures.</title>
        <authorList>
            <person name="Waleron M."/>
            <person name="Misztak A."/>
            <person name="Waleron M.M."/>
            <person name="Furmaniak M."/>
            <person name="Mrozik A."/>
            <person name="Waleron K."/>
        </authorList>
    </citation>
    <scope>NUCLEOTIDE SEQUENCE [LARGE SCALE GENOMIC DNA]</scope>
    <source>
        <strain evidence="1 2">DPMB0001</strain>
    </source>
</reference>
<dbReference type="Proteomes" id="UP000727490">
    <property type="component" value="Unassembled WGS sequence"/>
</dbReference>
<dbReference type="AlphaFoldDB" id="A0A951ME73"/>
<evidence type="ECO:0000313" key="1">
    <source>
        <dbReference type="EMBL" id="MBW3469047.1"/>
    </source>
</evidence>
<protein>
    <submittedName>
        <fullName evidence="1">Peptidase M19</fullName>
    </submittedName>
</protein>
<proteinExistence type="predicted"/>
<dbReference type="PANTHER" id="PTHR10443">
    <property type="entry name" value="MICROSOMAL DIPEPTIDASE"/>
    <property type="match status" value="1"/>
</dbReference>
<evidence type="ECO:0000313" key="2">
    <source>
        <dbReference type="Proteomes" id="UP000727490"/>
    </source>
</evidence>
<comment type="caution">
    <text evidence="1">The sequence shown here is derived from an EMBL/GenBank/DDBJ whole genome shotgun (WGS) entry which is preliminary data.</text>
</comment>
<dbReference type="GO" id="GO:0070573">
    <property type="term" value="F:metallodipeptidase activity"/>
    <property type="evidence" value="ECO:0007669"/>
    <property type="project" value="InterPro"/>
</dbReference>
<organism evidence="1 2">
    <name type="scientific">Arthrospiribacter ruber</name>
    <dbReference type="NCBI Taxonomy" id="2487934"/>
    <lineage>
        <taxon>Bacteria</taxon>
        <taxon>Pseudomonadati</taxon>
        <taxon>Bacteroidota</taxon>
        <taxon>Cytophagia</taxon>
        <taxon>Cytophagales</taxon>
        <taxon>Cyclobacteriaceae</taxon>
        <taxon>Arthrospiribacter</taxon>
    </lineage>
</organism>
<dbReference type="InterPro" id="IPR008257">
    <property type="entry name" value="Pept_M19"/>
</dbReference>
<dbReference type="PROSITE" id="PS51365">
    <property type="entry name" value="RENAL_DIPEPTIDASE_2"/>
    <property type="match status" value="1"/>
</dbReference>
<dbReference type="EMBL" id="RPHB01000007">
    <property type="protein sequence ID" value="MBW3469047.1"/>
    <property type="molecule type" value="Genomic_DNA"/>
</dbReference>
<gene>
    <name evidence="1" type="ORF">EGN73_14700</name>
</gene>
<keyword evidence="2" id="KW-1185">Reference proteome</keyword>
<sequence>MFTIDAHLDLSMNALEWNRDLKKPVSEINAREKGLTDKPDRGRAVVSLPELRKGNIGLVVATQIARYVAEGNPLPGWHSPEQAWAQTQGQLAWYKAMEDAGEMVQIRNLEDLEKHVQLWLHELPWSTKPIGYILSLEGADSLVNVGYLEKAYESGLRALGLSHYGPGRYANGTDATGELGPDGPELLKEMERLNIILDATHLCDDSFWEAMDIFNGHVWASHNNCRTLVDHNRQFSDEQLKVLIERGAVIGGAMDAWMMVPGWERGVSDPKGMECNLEKLIDHMDHICQLAGNANHIGIGSDLDGGFGREQCPYDVETIADLQKIPAMLSLRGYTQKDIENVMFGNWLRFLKSAWRE</sequence>
<name>A0A951ME73_9BACT</name>
<dbReference type="GO" id="GO:0006508">
    <property type="term" value="P:proteolysis"/>
    <property type="evidence" value="ECO:0007669"/>
    <property type="project" value="InterPro"/>
</dbReference>
<accession>A0A951ME73</accession>
<dbReference type="Pfam" id="PF01244">
    <property type="entry name" value="Peptidase_M19"/>
    <property type="match status" value="1"/>
</dbReference>
<dbReference type="PANTHER" id="PTHR10443:SF12">
    <property type="entry name" value="DIPEPTIDASE"/>
    <property type="match status" value="1"/>
</dbReference>